<dbReference type="EMBL" id="FOZL01000001">
    <property type="protein sequence ID" value="SFS18917.1"/>
    <property type="molecule type" value="Genomic_DNA"/>
</dbReference>
<evidence type="ECO:0000256" key="5">
    <source>
        <dbReference type="ARBA" id="ARBA00047720"/>
    </source>
</evidence>
<comment type="catalytic activity">
    <reaction evidence="5 6">
        <text>adenine + H2O + H(+) = hypoxanthine + NH4(+)</text>
        <dbReference type="Rhea" id="RHEA:23688"/>
        <dbReference type="ChEBI" id="CHEBI:15377"/>
        <dbReference type="ChEBI" id="CHEBI:15378"/>
        <dbReference type="ChEBI" id="CHEBI:16708"/>
        <dbReference type="ChEBI" id="CHEBI:17368"/>
        <dbReference type="ChEBI" id="CHEBI:28938"/>
        <dbReference type="EC" id="3.5.4.2"/>
    </reaction>
</comment>
<evidence type="ECO:0000259" key="7">
    <source>
        <dbReference type="Pfam" id="PF01979"/>
    </source>
</evidence>
<dbReference type="GO" id="GO:0000034">
    <property type="term" value="F:adenine deaminase activity"/>
    <property type="evidence" value="ECO:0007669"/>
    <property type="project" value="UniProtKB-UniRule"/>
</dbReference>
<dbReference type="InterPro" id="IPR006679">
    <property type="entry name" value="Adenine_deam"/>
</dbReference>
<dbReference type="Proteomes" id="UP000199024">
    <property type="component" value="Unassembled WGS sequence"/>
</dbReference>
<evidence type="ECO:0000256" key="1">
    <source>
        <dbReference type="ARBA" id="ARBA00006773"/>
    </source>
</evidence>
<sequence length="604" mass="64141">MAVHDWQRPLDEMVRARAVEAAQGKAPFDILLTGGQIVDVITGEIRAADIGIIGPMIASVHPSGSRHDAAVMHDLAGRFVTPGFIDTHVHLESSHLLPQHYASVVVPQGTTSVFWDPHELANVLGVEGVRFAVEASRNLPLRCFLQAPSSVPSAPAIEVSGASFDGEAMEQMLAWPEVLGVAEMMDMNGVLNATPRMTSIAHEARRSGKLLEGHARGLTGPRLQGYAAAGIGSDHEITSGEDLLEKLRAGLAIEIRGSHLYVIPDVVGQLIALPHLSSQLMFCTDDVPPDQLLATGGISDVLRRAIAAGLKPVDAIRMATFNAALHLGRHDLGAICPGRLADLLVLDDLASISVTDVFVSGIHAAHAGSMIDPIQAPAIAEPENSVHIAPLDVLDFRLPVRSVTHGEVTLRTIKGVRFSEWSEVRLQVVDGFAVLPPADGPNGDLNLLFLQHRHGLHAGGPQVGLQEGLPRLRGALATTYVHDAHNLLVIGGNPEDMQIAANALIACGGGIAVVQDGRVLAIAKFPFAGMLSSEPPAQVAKDFIALREAADQVVEWKPPYWVFKTLEGLSLACNPFPYLTDLGLADGLLGELVDMEVVAPIARS</sequence>
<dbReference type="InterPro" id="IPR032466">
    <property type="entry name" value="Metal_Hydrolase"/>
</dbReference>
<dbReference type="RefSeq" id="WP_217644119.1">
    <property type="nucleotide sequence ID" value="NZ_FOZL01000001.1"/>
</dbReference>
<dbReference type="AlphaFoldDB" id="A0A1I6MTF1"/>
<feature type="domain" description="Adenine deaminase C-terminal" evidence="8">
    <location>
        <begin position="420"/>
        <end position="586"/>
    </location>
</feature>
<dbReference type="PANTHER" id="PTHR11113">
    <property type="entry name" value="N-ACETYLGLUCOSAMINE-6-PHOSPHATE DEACETYLASE"/>
    <property type="match status" value="1"/>
</dbReference>
<dbReference type="InterPro" id="IPR011059">
    <property type="entry name" value="Metal-dep_hydrolase_composite"/>
</dbReference>
<comment type="similarity">
    <text evidence="1 6">Belongs to the metallo-dependent hydrolases superfamily. Adenine deaminase family.</text>
</comment>
<evidence type="ECO:0000313" key="9">
    <source>
        <dbReference type="EMBL" id="SFS18917.1"/>
    </source>
</evidence>
<protein>
    <recommendedName>
        <fullName evidence="2 6">Adenine deaminase</fullName>
        <shortName evidence="6">Adenase</shortName>
        <shortName evidence="6">Adenine aminase</shortName>
        <ecNumber evidence="2 6">3.5.4.2</ecNumber>
    </recommendedName>
</protein>
<keyword evidence="3 6" id="KW-0378">Hydrolase</keyword>
<organism evidence="9 10">
    <name type="scientific">Granulicella pectinivorans</name>
    <dbReference type="NCBI Taxonomy" id="474950"/>
    <lineage>
        <taxon>Bacteria</taxon>
        <taxon>Pseudomonadati</taxon>
        <taxon>Acidobacteriota</taxon>
        <taxon>Terriglobia</taxon>
        <taxon>Terriglobales</taxon>
        <taxon>Acidobacteriaceae</taxon>
        <taxon>Granulicella</taxon>
    </lineage>
</organism>
<dbReference type="PANTHER" id="PTHR11113:SF2">
    <property type="entry name" value="ADENINE DEAMINASE"/>
    <property type="match status" value="1"/>
</dbReference>
<feature type="domain" description="Amidohydrolase-related" evidence="7">
    <location>
        <begin position="79"/>
        <end position="361"/>
    </location>
</feature>
<dbReference type="HAMAP" id="MF_01518">
    <property type="entry name" value="Adenine_deamin"/>
    <property type="match status" value="1"/>
</dbReference>
<dbReference type="Pfam" id="PF13382">
    <property type="entry name" value="Adenine_deam_C"/>
    <property type="match status" value="1"/>
</dbReference>
<comment type="cofactor">
    <cofactor evidence="6">
        <name>Mn(2+)</name>
        <dbReference type="ChEBI" id="CHEBI:29035"/>
    </cofactor>
</comment>
<dbReference type="GO" id="GO:0006146">
    <property type="term" value="P:adenine catabolic process"/>
    <property type="evidence" value="ECO:0007669"/>
    <property type="project" value="InterPro"/>
</dbReference>
<evidence type="ECO:0000259" key="8">
    <source>
        <dbReference type="Pfam" id="PF13382"/>
    </source>
</evidence>
<evidence type="ECO:0000256" key="4">
    <source>
        <dbReference type="ARBA" id="ARBA00023211"/>
    </source>
</evidence>
<gene>
    <name evidence="6" type="primary">ade</name>
    <name evidence="9" type="ORF">SAMN05421771_3598</name>
</gene>
<evidence type="ECO:0000313" key="10">
    <source>
        <dbReference type="Proteomes" id="UP000199024"/>
    </source>
</evidence>
<evidence type="ECO:0000256" key="3">
    <source>
        <dbReference type="ARBA" id="ARBA00022801"/>
    </source>
</evidence>
<dbReference type="STRING" id="474950.SAMN05421771_3598"/>
<dbReference type="InterPro" id="IPR026912">
    <property type="entry name" value="Adenine_deam_C"/>
</dbReference>
<keyword evidence="10" id="KW-1185">Reference proteome</keyword>
<reference evidence="9 10" key="1">
    <citation type="submission" date="2016-10" db="EMBL/GenBank/DDBJ databases">
        <authorList>
            <person name="de Groot N.N."/>
        </authorList>
    </citation>
    <scope>NUCLEOTIDE SEQUENCE [LARGE SCALE GENOMIC DNA]</scope>
    <source>
        <strain evidence="9 10">DSM 21001</strain>
    </source>
</reference>
<dbReference type="Gene3D" id="2.30.40.10">
    <property type="entry name" value="Urease, subunit C, domain 1"/>
    <property type="match status" value="1"/>
</dbReference>
<dbReference type="SUPFAM" id="SSF51338">
    <property type="entry name" value="Composite domain of metallo-dependent hydrolases"/>
    <property type="match status" value="1"/>
</dbReference>
<proteinExistence type="inferred from homology"/>
<dbReference type="EC" id="3.5.4.2" evidence="2 6"/>
<dbReference type="SUPFAM" id="SSF51556">
    <property type="entry name" value="Metallo-dependent hydrolases"/>
    <property type="match status" value="1"/>
</dbReference>
<evidence type="ECO:0000256" key="6">
    <source>
        <dbReference type="HAMAP-Rule" id="MF_01518"/>
    </source>
</evidence>
<dbReference type="InterPro" id="IPR006680">
    <property type="entry name" value="Amidohydro-rel"/>
</dbReference>
<name>A0A1I6MTF1_9BACT</name>
<evidence type="ECO:0000256" key="2">
    <source>
        <dbReference type="ARBA" id="ARBA00012782"/>
    </source>
</evidence>
<dbReference type="Pfam" id="PF01979">
    <property type="entry name" value="Amidohydro_1"/>
    <property type="match status" value="1"/>
</dbReference>
<accession>A0A1I6MTF1</accession>
<keyword evidence="4 6" id="KW-0464">Manganese</keyword>
<dbReference type="Gene3D" id="3.20.20.140">
    <property type="entry name" value="Metal-dependent hydrolases"/>
    <property type="match status" value="1"/>
</dbReference>